<dbReference type="InterPro" id="IPR050848">
    <property type="entry name" value="Homeobox_TF"/>
</dbReference>
<evidence type="ECO:0000256" key="7">
    <source>
        <dbReference type="ARBA" id="ARBA00056641"/>
    </source>
</evidence>
<reference evidence="13 14" key="1">
    <citation type="submission" date="2023-11" db="EMBL/GenBank/DDBJ databases">
        <authorList>
            <person name="Okamura Y."/>
        </authorList>
    </citation>
    <scope>NUCLEOTIDE SEQUENCE [LARGE SCALE GENOMIC DNA]</scope>
</reference>
<dbReference type="PANTHER" id="PTHR24333:SF8">
    <property type="entry name" value="HOMEOBOX PROTEIN CEH-62"/>
    <property type="match status" value="1"/>
</dbReference>
<dbReference type="InterPro" id="IPR001356">
    <property type="entry name" value="HD"/>
</dbReference>
<evidence type="ECO:0000256" key="1">
    <source>
        <dbReference type="ARBA" id="ARBA00004123"/>
    </source>
</evidence>
<dbReference type="PRINTS" id="PR00024">
    <property type="entry name" value="HOMEOBOX"/>
</dbReference>
<dbReference type="PRINTS" id="PR00031">
    <property type="entry name" value="HTHREPRESSR"/>
</dbReference>
<organism evidence="13 14">
    <name type="scientific">Leptosia nina</name>
    <dbReference type="NCBI Taxonomy" id="320188"/>
    <lineage>
        <taxon>Eukaryota</taxon>
        <taxon>Metazoa</taxon>
        <taxon>Ecdysozoa</taxon>
        <taxon>Arthropoda</taxon>
        <taxon>Hexapoda</taxon>
        <taxon>Insecta</taxon>
        <taxon>Pterygota</taxon>
        <taxon>Neoptera</taxon>
        <taxon>Endopterygota</taxon>
        <taxon>Lepidoptera</taxon>
        <taxon>Glossata</taxon>
        <taxon>Ditrysia</taxon>
        <taxon>Papilionoidea</taxon>
        <taxon>Pieridae</taxon>
        <taxon>Pierinae</taxon>
        <taxon>Leptosia</taxon>
    </lineage>
</organism>
<feature type="DNA-binding region" description="Homeobox" evidence="9">
    <location>
        <begin position="198"/>
        <end position="257"/>
    </location>
</feature>
<dbReference type="Gene3D" id="1.10.10.60">
    <property type="entry name" value="Homeodomain-like"/>
    <property type="match status" value="1"/>
</dbReference>
<dbReference type="InterPro" id="IPR020479">
    <property type="entry name" value="HD_metazoa"/>
</dbReference>
<name>A0AAV1J394_9NEOP</name>
<dbReference type="InterPro" id="IPR009057">
    <property type="entry name" value="Homeodomain-like_sf"/>
</dbReference>
<accession>A0AAV1J394</accession>
<comment type="subcellular location">
    <subcellularLocation>
        <location evidence="1 9 10">Nucleus</location>
    </subcellularLocation>
</comment>
<proteinExistence type="predicted"/>
<feature type="region of interest" description="Disordered" evidence="11">
    <location>
        <begin position="129"/>
        <end position="156"/>
    </location>
</feature>
<dbReference type="GO" id="GO:0005634">
    <property type="term" value="C:nucleus"/>
    <property type="evidence" value="ECO:0007669"/>
    <property type="project" value="UniProtKB-SubCell"/>
</dbReference>
<evidence type="ECO:0000256" key="3">
    <source>
        <dbReference type="ARBA" id="ARBA00023125"/>
    </source>
</evidence>
<keyword evidence="5 9" id="KW-0539">Nucleus</keyword>
<evidence type="ECO:0000256" key="6">
    <source>
        <dbReference type="ARBA" id="ARBA00023305"/>
    </source>
</evidence>
<feature type="domain" description="Homeobox" evidence="12">
    <location>
        <begin position="196"/>
        <end position="256"/>
    </location>
</feature>
<gene>
    <name evidence="13" type="ORF">LNINA_LOCUS3735</name>
</gene>
<dbReference type="SUPFAM" id="SSF46689">
    <property type="entry name" value="Homeodomain-like"/>
    <property type="match status" value="1"/>
</dbReference>
<keyword evidence="14" id="KW-1185">Reference proteome</keyword>
<protein>
    <recommendedName>
        <fullName evidence="8">Homeobox protein rough</fullName>
    </recommendedName>
</protein>
<dbReference type="PROSITE" id="PS00027">
    <property type="entry name" value="HOMEOBOX_1"/>
    <property type="match status" value="1"/>
</dbReference>
<evidence type="ECO:0000313" key="13">
    <source>
        <dbReference type="EMBL" id="CAK1543952.1"/>
    </source>
</evidence>
<evidence type="ECO:0000256" key="10">
    <source>
        <dbReference type="RuleBase" id="RU000682"/>
    </source>
</evidence>
<keyword evidence="3 9" id="KW-0238">DNA-binding</keyword>
<evidence type="ECO:0000256" key="2">
    <source>
        <dbReference type="ARBA" id="ARBA00022473"/>
    </source>
</evidence>
<dbReference type="AlphaFoldDB" id="A0AAV1J394"/>
<dbReference type="GO" id="GO:0007601">
    <property type="term" value="P:visual perception"/>
    <property type="evidence" value="ECO:0007669"/>
    <property type="project" value="UniProtKB-KW"/>
</dbReference>
<dbReference type="Proteomes" id="UP001497472">
    <property type="component" value="Unassembled WGS sequence"/>
</dbReference>
<evidence type="ECO:0000259" key="12">
    <source>
        <dbReference type="PROSITE" id="PS50071"/>
    </source>
</evidence>
<comment type="function">
    <text evidence="7">Required to establish the unique cell identity of photoreceptors R2 and R5 and consequently for ommatidial assembly in the developing eye imaginal disk. Repression of expression in R8 photoreceptor by senseless (sens) is an essential mechanism of R8 cell fate determination.</text>
</comment>
<keyword evidence="6" id="KW-0716">Sensory transduction</keyword>
<feature type="compositionally biased region" description="Basic and acidic residues" evidence="11">
    <location>
        <begin position="129"/>
        <end position="141"/>
    </location>
</feature>
<dbReference type="InterPro" id="IPR017970">
    <property type="entry name" value="Homeobox_CS"/>
</dbReference>
<dbReference type="CDD" id="cd00086">
    <property type="entry name" value="homeodomain"/>
    <property type="match status" value="1"/>
</dbReference>
<dbReference type="GO" id="GO:0000981">
    <property type="term" value="F:DNA-binding transcription factor activity, RNA polymerase II-specific"/>
    <property type="evidence" value="ECO:0007669"/>
    <property type="project" value="InterPro"/>
</dbReference>
<comment type="caution">
    <text evidence="13">The sequence shown here is derived from an EMBL/GenBank/DDBJ whole genome shotgun (WGS) entry which is preliminary data.</text>
</comment>
<keyword evidence="4 9" id="KW-0371">Homeobox</keyword>
<dbReference type="FunFam" id="1.10.10.60:FF:000417">
    <property type="entry name" value="Even-skipped homeobox 1"/>
    <property type="match status" value="1"/>
</dbReference>
<evidence type="ECO:0000256" key="11">
    <source>
        <dbReference type="SAM" id="MobiDB-lite"/>
    </source>
</evidence>
<dbReference type="SMART" id="SM00389">
    <property type="entry name" value="HOX"/>
    <property type="match status" value="1"/>
</dbReference>
<dbReference type="GO" id="GO:0048663">
    <property type="term" value="P:neuron fate commitment"/>
    <property type="evidence" value="ECO:0007669"/>
    <property type="project" value="UniProtKB-ARBA"/>
</dbReference>
<evidence type="ECO:0000256" key="8">
    <source>
        <dbReference type="ARBA" id="ARBA00068739"/>
    </source>
</evidence>
<keyword evidence="2" id="KW-0217">Developmental protein</keyword>
<evidence type="ECO:0000256" key="9">
    <source>
        <dbReference type="PROSITE-ProRule" id="PRU00108"/>
    </source>
</evidence>
<evidence type="ECO:0000256" key="4">
    <source>
        <dbReference type="ARBA" id="ARBA00023155"/>
    </source>
</evidence>
<dbReference type="InterPro" id="IPR000047">
    <property type="entry name" value="HTH_motif"/>
</dbReference>
<evidence type="ECO:0000256" key="5">
    <source>
        <dbReference type="ARBA" id="ARBA00023242"/>
    </source>
</evidence>
<dbReference type="PROSITE" id="PS50071">
    <property type="entry name" value="HOMEOBOX_2"/>
    <property type="match status" value="1"/>
</dbReference>
<sequence>MSNKRSRLWAGIRREKASSLVAIHPFLCYPVSIREAGGGRGQISRREGSPEYFNARALRVAITRIRPQIKLAHIIVFTYHFVSVKIHLLYENLKMENERDVPKDTSLQTPRPSSPRKFFARIYGHLESRTEEKERPLRTESESSSDLEIGDESPKYQQWPAAPIPVCPRPILMPHHQLAFGAGLAAFLARRRRKESRPRRQRTTFSAHQTLRLELEYARGEYVARARRCELASALSLSETQVKIWFQNRRAKDKRIEKAQLDQQYRQLAAASGFFPTMLPPSYTAPPCPCLPVQTPLSTNK</sequence>
<keyword evidence="6" id="KW-0844">Vision</keyword>
<dbReference type="EMBL" id="CAVLEF010000005">
    <property type="protein sequence ID" value="CAK1543952.1"/>
    <property type="molecule type" value="Genomic_DNA"/>
</dbReference>
<dbReference type="Pfam" id="PF00046">
    <property type="entry name" value="Homeodomain"/>
    <property type="match status" value="1"/>
</dbReference>
<dbReference type="PANTHER" id="PTHR24333">
    <property type="entry name" value="HOMEO BOX HB9 LIKE A-RELATED"/>
    <property type="match status" value="1"/>
</dbReference>
<dbReference type="GO" id="GO:0003677">
    <property type="term" value="F:DNA binding"/>
    <property type="evidence" value="ECO:0007669"/>
    <property type="project" value="UniProtKB-UniRule"/>
</dbReference>
<evidence type="ECO:0000313" key="14">
    <source>
        <dbReference type="Proteomes" id="UP001497472"/>
    </source>
</evidence>